<feature type="region of interest" description="Disordered" evidence="4">
    <location>
        <begin position="974"/>
        <end position="995"/>
    </location>
</feature>
<feature type="compositionally biased region" description="Basic and acidic residues" evidence="4">
    <location>
        <begin position="1342"/>
        <end position="1351"/>
    </location>
</feature>
<feature type="region of interest" description="Disordered" evidence="4">
    <location>
        <begin position="583"/>
        <end position="709"/>
    </location>
</feature>
<feature type="compositionally biased region" description="Polar residues" evidence="4">
    <location>
        <begin position="309"/>
        <end position="319"/>
    </location>
</feature>
<dbReference type="InterPro" id="IPR018564">
    <property type="entry name" value="Repl_chkpnt_MRC1_dom"/>
</dbReference>
<proteinExistence type="predicted"/>
<feature type="region of interest" description="Disordered" evidence="4">
    <location>
        <begin position="1147"/>
        <end position="1248"/>
    </location>
</feature>
<feature type="compositionally biased region" description="Basic and acidic residues" evidence="4">
    <location>
        <begin position="1147"/>
        <end position="1167"/>
    </location>
</feature>
<dbReference type="Pfam" id="PF09444">
    <property type="entry name" value="MRC1"/>
    <property type="match status" value="1"/>
</dbReference>
<feature type="region of interest" description="Disordered" evidence="4">
    <location>
        <begin position="1265"/>
        <end position="1362"/>
    </location>
</feature>
<feature type="compositionally biased region" description="Acidic residues" evidence="4">
    <location>
        <begin position="139"/>
        <end position="150"/>
    </location>
</feature>
<dbReference type="PANTHER" id="PTHR14396">
    <property type="entry name" value="CLASPIN"/>
    <property type="match status" value="1"/>
</dbReference>
<feature type="region of interest" description="Disordered" evidence="4">
    <location>
        <begin position="73"/>
        <end position="99"/>
    </location>
</feature>
<feature type="compositionally biased region" description="Low complexity" evidence="4">
    <location>
        <begin position="1085"/>
        <end position="1095"/>
    </location>
</feature>
<gene>
    <name evidence="6" type="ORF">BP01DRAFT_353315</name>
</gene>
<feature type="region of interest" description="Disordered" evidence="4">
    <location>
        <begin position="878"/>
        <end position="945"/>
    </location>
</feature>
<dbReference type="GeneID" id="37075380"/>
<feature type="compositionally biased region" description="Low complexity" evidence="4">
    <location>
        <begin position="354"/>
        <end position="364"/>
    </location>
</feature>
<feature type="region of interest" description="Disordered" evidence="4">
    <location>
        <begin position="1013"/>
        <end position="1132"/>
    </location>
</feature>
<feature type="compositionally biased region" description="Basic residues" evidence="4">
    <location>
        <begin position="281"/>
        <end position="296"/>
    </location>
</feature>
<evidence type="ECO:0000259" key="5">
    <source>
        <dbReference type="Pfam" id="PF09444"/>
    </source>
</evidence>
<evidence type="ECO:0000313" key="7">
    <source>
        <dbReference type="Proteomes" id="UP000248349"/>
    </source>
</evidence>
<feature type="compositionally biased region" description="Acidic residues" evidence="4">
    <location>
        <begin position="901"/>
        <end position="911"/>
    </location>
</feature>
<dbReference type="GO" id="GO:0010997">
    <property type="term" value="F:anaphase-promoting complex binding"/>
    <property type="evidence" value="ECO:0007669"/>
    <property type="project" value="TreeGrafter"/>
</dbReference>
<feature type="compositionally biased region" description="Acidic residues" evidence="4">
    <location>
        <begin position="985"/>
        <end position="995"/>
    </location>
</feature>
<keyword evidence="2" id="KW-0597">Phosphoprotein</keyword>
<dbReference type="GO" id="GO:0033314">
    <property type="term" value="P:mitotic DNA replication checkpoint signaling"/>
    <property type="evidence" value="ECO:0007669"/>
    <property type="project" value="TreeGrafter"/>
</dbReference>
<feature type="region of interest" description="Disordered" evidence="4">
    <location>
        <begin position="1"/>
        <end position="59"/>
    </location>
</feature>
<feature type="compositionally biased region" description="Acidic residues" evidence="4">
    <location>
        <begin position="1038"/>
        <end position="1063"/>
    </location>
</feature>
<feature type="region of interest" description="Disordered" evidence="4">
    <location>
        <begin position="724"/>
        <end position="745"/>
    </location>
</feature>
<feature type="region of interest" description="Disordered" evidence="4">
    <location>
        <begin position="336"/>
        <end position="400"/>
    </location>
</feature>
<feature type="compositionally biased region" description="Basic and acidic residues" evidence="4">
    <location>
        <begin position="1013"/>
        <end position="1028"/>
    </location>
</feature>
<feature type="compositionally biased region" description="Acidic residues" evidence="4">
    <location>
        <begin position="918"/>
        <end position="927"/>
    </location>
</feature>
<dbReference type="STRING" id="1450539.A0A318ZPQ0"/>
<sequence>MSAPSTPRTTRSASPDTEMLMTPGRKIKAMMAAFDSDSEDSANDDNAPPNQSLGLDRSTKKLSDALKKSTISSFVEPTRSQQMVDADDLDEDDDEDIVRPKGRMAARLQGGDSELTAFERVAKSLRVEEERKQKTFKSDEEDEDDDDDDLPTAGPRRRAITNMLPDPGLSEDEGEDNNNGPPTRAYSPLFVSSPVKVRGNDDDDDDNNELAGTDDDAPQPKANARFLALVAQKRREREEKENAEAERRAEARLASRQEQSDTEIMMSASDGDGDGASGTKPRQKQQPRPAARKASKKALEEMNRETQRMSRNMQLAHQAQTKKKITKESFFARFNFGQPAGSHDIAVPSAGENSSSTAGSQNSSDIEAQKERETPRTSPVLEPADKVSPAERALADDAAEPKFPTLEEILANPPPQPQEPVVARMGVTPIAHKADAMQVKKVKGALTLPAVRVRLSREEVARHQKDDSDSELEIITSPAKCRRIAAFENLPAKKLQESASMIKLKALAHLTSPSRKSKSMNGAELSATLLSKARQQAAKERQERIEELRAKGIHIETAEERAAMEDELENLVEKARMEADAIAKQERKAAKQNGEYDEEEDEDFEYSGSEDEDNGEIDDEEMADAQGDGNELIDSEADEGDESEDDKSEVMLSEEAEMPTQRRKRPTRVISDDEDEEEEQEPITPAKLMVAATTPGSRSVDRPHLPAQSSNDLMSLTQAFAGTIAGSPQPSEQVPAATLPNTLPEPGLGAYDSHVIIKDSQVPKAEPHDILASYAPSTARVSESPAPHSISGFSQIPDPTQDEGFILSPFDPSKRFLGTPQSTVETVIVDQHKSPIPTRSIRHLKRGGRAADLSMIEEQEEGEGDFEINANAFNVMKAPNKKKKPAVPFDKSKSKAKDVVEEAAEESDDEYAGLGGGSDEDDDDEENAYDRAMINDQSGETVDEKQLAALNAQHQRTNDEKQVAKLLKDITTGALRRRRGANANDEFDLDDSDDELLARRREKQREFARMRKALLADEKIGEIAENPKKAAFFRAVEDRDDDDDDDIGFDFSGDAEEQEDESQQDSNNNNNNNNNTQPDNAETQNNNAIPNNDATNNKRKRPLKPTTESTYNRPPPHLRRKPASAMSKKPATLAEIRETLSFLTETHEYDSFHEDASLDHDHEHDDDQPQDPQLMDLDPAEFDSSSDDELAGPTPSDDTPGARKPPPPPKNLLTHHPRRTRGPVVDRLALLRQASSNSASNTATTSAAAGGGKLAFAADAAARDQDGGLGFGFHRPPPLIRRSTTASSSSSSSSSGGSSSRRSSMASVNSGHGGATHKSSTTNANPVGMKKGGAAVNYYTAAREREREKQLRMQRGGSSGSKHVAALLNKHAANRLGALGGKGQWE</sequence>
<feature type="compositionally biased region" description="Acidic residues" evidence="4">
    <location>
        <begin position="85"/>
        <end position="96"/>
    </location>
</feature>
<feature type="compositionally biased region" description="Acidic residues" evidence="4">
    <location>
        <begin position="595"/>
        <end position="623"/>
    </location>
</feature>
<feature type="compositionally biased region" description="Low complexity" evidence="4">
    <location>
        <begin position="1064"/>
        <end position="1075"/>
    </location>
</feature>
<keyword evidence="3" id="KW-0539">Nucleus</keyword>
<dbReference type="RefSeq" id="XP_025434979.1">
    <property type="nucleotide sequence ID" value="XM_025574152.1"/>
</dbReference>
<dbReference type="Proteomes" id="UP000248349">
    <property type="component" value="Unassembled WGS sequence"/>
</dbReference>
<reference evidence="6 7" key="1">
    <citation type="submission" date="2016-12" db="EMBL/GenBank/DDBJ databases">
        <title>The genomes of Aspergillus section Nigri reveals drivers in fungal speciation.</title>
        <authorList>
            <consortium name="DOE Joint Genome Institute"/>
            <person name="Vesth T.C."/>
            <person name="Nybo J."/>
            <person name="Theobald S."/>
            <person name="Brandl J."/>
            <person name="Frisvad J.C."/>
            <person name="Nielsen K.F."/>
            <person name="Lyhne E.K."/>
            <person name="Kogle M.E."/>
            <person name="Kuo A."/>
            <person name="Riley R."/>
            <person name="Clum A."/>
            <person name="Nolan M."/>
            <person name="Lipzen A."/>
            <person name="Salamov A."/>
            <person name="Henrissat B."/>
            <person name="Wiebenga A."/>
            <person name="De Vries R.P."/>
            <person name="Grigoriev I.V."/>
            <person name="Mortensen U.H."/>
            <person name="Andersen M.R."/>
            <person name="Baker S.E."/>
        </authorList>
    </citation>
    <scope>NUCLEOTIDE SEQUENCE [LARGE SCALE GENOMIC DNA]</scope>
    <source>
        <strain evidence="6 7">JOP 1030-1</strain>
    </source>
</reference>
<dbReference type="PANTHER" id="PTHR14396:SF10">
    <property type="entry name" value="CLASPIN"/>
    <property type="match status" value="1"/>
</dbReference>
<dbReference type="EMBL" id="KZ821220">
    <property type="protein sequence ID" value="PYH48997.1"/>
    <property type="molecule type" value="Genomic_DNA"/>
</dbReference>
<keyword evidence="7" id="KW-1185">Reference proteome</keyword>
<accession>A0A318ZPQ0</accession>
<evidence type="ECO:0000256" key="4">
    <source>
        <dbReference type="SAM" id="MobiDB-lite"/>
    </source>
</evidence>
<feature type="compositionally biased region" description="Basic and acidic residues" evidence="4">
    <location>
        <begin position="123"/>
        <end position="138"/>
    </location>
</feature>
<name>A0A318ZPQ0_9EURO</name>
<evidence type="ECO:0000313" key="6">
    <source>
        <dbReference type="EMBL" id="PYH48997.1"/>
    </source>
</evidence>
<feature type="compositionally biased region" description="Acidic residues" evidence="4">
    <location>
        <begin position="1178"/>
        <end position="1190"/>
    </location>
</feature>
<feature type="compositionally biased region" description="Basic and acidic residues" evidence="4">
    <location>
        <begin position="890"/>
        <end position="900"/>
    </location>
</feature>
<feature type="domain" description="DNA replication checkpoint mediator MRC1" evidence="5">
    <location>
        <begin position="893"/>
        <end position="1034"/>
    </location>
</feature>
<feature type="compositionally biased region" description="Basic and acidic residues" evidence="4">
    <location>
        <begin position="383"/>
        <end position="395"/>
    </location>
</feature>
<feature type="region of interest" description="Disordered" evidence="4">
    <location>
        <begin position="510"/>
        <end position="543"/>
    </location>
</feature>
<feature type="region of interest" description="Disordered" evidence="4">
    <location>
        <begin position="123"/>
        <end position="322"/>
    </location>
</feature>
<evidence type="ECO:0000256" key="3">
    <source>
        <dbReference type="ARBA" id="ARBA00023242"/>
    </source>
</evidence>
<feature type="compositionally biased region" description="Acidic residues" evidence="4">
    <location>
        <begin position="631"/>
        <end position="657"/>
    </location>
</feature>
<feature type="compositionally biased region" description="Polar residues" evidence="4">
    <location>
        <begin position="1"/>
        <end position="15"/>
    </location>
</feature>
<feature type="compositionally biased region" description="Basic and acidic residues" evidence="4">
    <location>
        <begin position="233"/>
        <end position="259"/>
    </location>
</feature>
<dbReference type="GO" id="GO:0005634">
    <property type="term" value="C:nucleus"/>
    <property type="evidence" value="ECO:0007669"/>
    <property type="project" value="UniProtKB-SubCell"/>
</dbReference>
<dbReference type="InterPro" id="IPR024146">
    <property type="entry name" value="Claspin"/>
</dbReference>
<feature type="compositionally biased region" description="Acidic residues" evidence="4">
    <location>
        <begin position="672"/>
        <end position="681"/>
    </location>
</feature>
<protein>
    <recommendedName>
        <fullName evidence="5">DNA replication checkpoint mediator MRC1 domain-containing protein</fullName>
    </recommendedName>
</protein>
<feature type="compositionally biased region" description="Polar residues" evidence="4">
    <location>
        <begin position="73"/>
        <end position="83"/>
    </location>
</feature>
<evidence type="ECO:0000256" key="2">
    <source>
        <dbReference type="ARBA" id="ARBA00022553"/>
    </source>
</evidence>
<evidence type="ECO:0000256" key="1">
    <source>
        <dbReference type="ARBA" id="ARBA00004123"/>
    </source>
</evidence>
<dbReference type="OrthoDB" id="2130597at2759"/>
<organism evidence="6 7">
    <name type="scientific">Aspergillus saccharolyticus JOP 1030-1</name>
    <dbReference type="NCBI Taxonomy" id="1450539"/>
    <lineage>
        <taxon>Eukaryota</taxon>
        <taxon>Fungi</taxon>
        <taxon>Dikarya</taxon>
        <taxon>Ascomycota</taxon>
        <taxon>Pezizomycotina</taxon>
        <taxon>Eurotiomycetes</taxon>
        <taxon>Eurotiomycetidae</taxon>
        <taxon>Eurotiales</taxon>
        <taxon>Aspergillaceae</taxon>
        <taxon>Aspergillus</taxon>
        <taxon>Aspergillus subgen. Circumdati</taxon>
    </lineage>
</organism>
<dbReference type="GO" id="GO:0007095">
    <property type="term" value="P:mitotic G2 DNA damage checkpoint signaling"/>
    <property type="evidence" value="ECO:0007669"/>
    <property type="project" value="TreeGrafter"/>
</dbReference>
<feature type="compositionally biased region" description="Basic and acidic residues" evidence="4">
    <location>
        <begin position="297"/>
        <end position="308"/>
    </location>
</feature>
<feature type="compositionally biased region" description="Low complexity" evidence="4">
    <location>
        <begin position="1234"/>
        <end position="1248"/>
    </location>
</feature>
<feature type="compositionally biased region" description="Acidic residues" evidence="4">
    <location>
        <begin position="201"/>
        <end position="217"/>
    </location>
</feature>
<comment type="subcellular location">
    <subcellularLocation>
        <location evidence="1">Nucleus</location>
    </subcellularLocation>
</comment>
<feature type="compositionally biased region" description="Low complexity" evidence="4">
    <location>
        <begin position="1281"/>
        <end position="1307"/>
    </location>
</feature>